<sequence>QKFNGENYVSFKAIIIPTGRLKGLHLYWEGKVNIPTNEPLPTDNTPKPSSTSIQIPHTAINDPSPTMLEYELRESVAYLTLWNNIKNPDGLGIPHGMSSDKLWKYLETEFQKVTTIARQRKEDNLRACRYVEGTKIAGEGGYAEKMRLLLKEANDCGSNISPSQFNTIFLDSFPRTTEWLVITGNLMGEPSFTVIISRLEEFFIHTRRGSNVPGVSVSSGDRVSALQAEVDSLKALFIQNRPKGPANPDLLCSNPNCKGRGHLIENCWKTGGGKQGQYPKWWKGRRDPTLTGNPAANHTTTSTSEENTIGNGQIYALSVTTLKAIAEPYIIPKGQVRTFADSGATAHFFHDRNVFRNYVEKKGTVGNSCKKGVSFEILGQGDVDIRIVHNNVANILTFHNALHAPSISSNLISISVLDGLGWTINIGKGTIRFKDPRGDDGDSMLP</sequence>
<dbReference type="InterPro" id="IPR054722">
    <property type="entry name" value="PolX-like_BBD"/>
</dbReference>
<reference evidence="3" key="1">
    <citation type="submission" date="2022-08" db="EMBL/GenBank/DDBJ databases">
        <authorList>
            <consortium name="DOE Joint Genome Institute"/>
            <person name="Min B."/>
            <person name="Riley R."/>
            <person name="Sierra-Patev S."/>
            <person name="Naranjo-Ortiz M."/>
            <person name="Looney B."/>
            <person name="Konkel Z."/>
            <person name="Slot J.C."/>
            <person name="Sakamoto Y."/>
            <person name="Steenwyk J.L."/>
            <person name="Rokas A."/>
            <person name="Carro J."/>
            <person name="Camarero S."/>
            <person name="Ferreira P."/>
            <person name="Molpeceres G."/>
            <person name="Ruiz-Duenas F.J."/>
            <person name="Serrano A."/>
            <person name="Henrissat B."/>
            <person name="Drula E."/>
            <person name="Hughes K.W."/>
            <person name="Mata J.L."/>
            <person name="Ishikawa N.K."/>
            <person name="Vargas-Isla R."/>
            <person name="Ushijima S."/>
            <person name="Smith C.A."/>
            <person name="Ahrendt S."/>
            <person name="Andreopoulos W."/>
            <person name="He G."/>
            <person name="Labutti K."/>
            <person name="Lipzen A."/>
            <person name="Ng V."/>
            <person name="Sandor L."/>
            <person name="Barry K."/>
            <person name="Martinez A.T."/>
            <person name="Xiao Y."/>
            <person name="Gibbons J.G."/>
            <person name="Terashima K."/>
            <person name="Hibbett D.S."/>
            <person name="Grigoriev I.V."/>
        </authorList>
    </citation>
    <scope>NUCLEOTIDE SEQUENCE</scope>
    <source>
        <strain evidence="3">TFB10291</strain>
    </source>
</reference>
<evidence type="ECO:0000259" key="2">
    <source>
        <dbReference type="Pfam" id="PF22936"/>
    </source>
</evidence>
<feature type="compositionally biased region" description="Low complexity" evidence="1">
    <location>
        <begin position="295"/>
        <end position="306"/>
    </location>
</feature>
<accession>A0AA38L1H0</accession>
<evidence type="ECO:0000256" key="1">
    <source>
        <dbReference type="SAM" id="MobiDB-lite"/>
    </source>
</evidence>
<evidence type="ECO:0000313" key="4">
    <source>
        <dbReference type="Proteomes" id="UP001163798"/>
    </source>
</evidence>
<feature type="domain" description="Retrovirus-related Pol polyprotein from transposon TNT 1-94-like beta-barrel" evidence="2">
    <location>
        <begin position="339"/>
        <end position="419"/>
    </location>
</feature>
<dbReference type="AlphaFoldDB" id="A0AA38L1H0"/>
<protein>
    <recommendedName>
        <fullName evidence="2">Retrovirus-related Pol polyprotein from transposon TNT 1-94-like beta-barrel domain-containing protein</fullName>
    </recommendedName>
</protein>
<feature type="region of interest" description="Disordered" evidence="1">
    <location>
        <begin position="278"/>
        <end position="306"/>
    </location>
</feature>
<dbReference type="Proteomes" id="UP001163798">
    <property type="component" value="Unassembled WGS sequence"/>
</dbReference>
<comment type="caution">
    <text evidence="3">The sequence shown here is derived from an EMBL/GenBank/DDBJ whole genome shotgun (WGS) entry which is preliminary data.</text>
</comment>
<feature type="non-terminal residue" evidence="3">
    <location>
        <position position="446"/>
    </location>
</feature>
<organism evidence="3 4">
    <name type="scientific">Lentinula aff. detonsa</name>
    <dbReference type="NCBI Taxonomy" id="2804958"/>
    <lineage>
        <taxon>Eukaryota</taxon>
        <taxon>Fungi</taxon>
        <taxon>Dikarya</taxon>
        <taxon>Basidiomycota</taxon>
        <taxon>Agaricomycotina</taxon>
        <taxon>Agaricomycetes</taxon>
        <taxon>Agaricomycetidae</taxon>
        <taxon>Agaricales</taxon>
        <taxon>Marasmiineae</taxon>
        <taxon>Omphalotaceae</taxon>
        <taxon>Lentinula</taxon>
    </lineage>
</organism>
<gene>
    <name evidence="3" type="ORF">GGU10DRAFT_382320</name>
</gene>
<keyword evidence="4" id="KW-1185">Reference proteome</keyword>
<dbReference type="Pfam" id="PF22936">
    <property type="entry name" value="Pol_BBD"/>
    <property type="match status" value="1"/>
</dbReference>
<proteinExistence type="predicted"/>
<evidence type="ECO:0000313" key="3">
    <source>
        <dbReference type="EMBL" id="KAJ3779542.1"/>
    </source>
</evidence>
<name>A0AA38L1H0_9AGAR</name>
<dbReference type="EMBL" id="MU794677">
    <property type="protein sequence ID" value="KAJ3779542.1"/>
    <property type="molecule type" value="Genomic_DNA"/>
</dbReference>